<keyword evidence="2" id="KW-0645">Protease</keyword>
<dbReference type="FunFam" id="3.90.70.10:FF:000057">
    <property type="entry name" value="Cysteine protease RD19A"/>
    <property type="match status" value="1"/>
</dbReference>
<feature type="domain" description="Cathepsin propeptide inhibitor" evidence="11">
    <location>
        <begin position="69"/>
        <end position="125"/>
    </location>
</feature>
<keyword evidence="7" id="KW-1015">Disulfide bond</keyword>
<dbReference type="InterPro" id="IPR025661">
    <property type="entry name" value="Pept_asp_AS"/>
</dbReference>
<dbReference type="InterPro" id="IPR025660">
    <property type="entry name" value="Pept_his_AS"/>
</dbReference>
<feature type="chain" id="PRO_5036400483" evidence="9">
    <location>
        <begin position="32"/>
        <end position="386"/>
    </location>
</feature>
<evidence type="ECO:0000256" key="1">
    <source>
        <dbReference type="ARBA" id="ARBA00008455"/>
    </source>
</evidence>
<evidence type="ECO:0000256" key="9">
    <source>
        <dbReference type="SAM" id="SignalP"/>
    </source>
</evidence>
<dbReference type="AlphaFoldDB" id="A0A7J6HXZ2"/>
<evidence type="ECO:0000313" key="13">
    <source>
        <dbReference type="EMBL" id="KAF4399996.1"/>
    </source>
</evidence>
<keyword evidence="8" id="KW-0325">Glycoprotein</keyword>
<proteinExistence type="inferred from homology"/>
<dbReference type="SMART" id="SM00645">
    <property type="entry name" value="Pept_C1"/>
    <property type="match status" value="1"/>
</dbReference>
<keyword evidence="15" id="KW-1185">Reference proteome</keyword>
<dbReference type="Proteomes" id="UP000583929">
    <property type="component" value="Unassembled WGS sequence"/>
</dbReference>
<evidence type="ECO:0000313" key="12">
    <source>
        <dbReference type="EMBL" id="KAF4368075.1"/>
    </source>
</evidence>
<keyword evidence="6" id="KW-0865">Zymogen</keyword>
<dbReference type="GO" id="GO:0006508">
    <property type="term" value="P:proteolysis"/>
    <property type="evidence" value="ECO:0007669"/>
    <property type="project" value="UniProtKB-KW"/>
</dbReference>
<evidence type="ECO:0000256" key="7">
    <source>
        <dbReference type="ARBA" id="ARBA00023157"/>
    </source>
</evidence>
<dbReference type="EMBL" id="JAATIP010000137">
    <property type="protein sequence ID" value="KAF4368075.1"/>
    <property type="molecule type" value="Genomic_DNA"/>
</dbReference>
<accession>A0A7J6HXZ2</accession>
<dbReference type="EMBL" id="JAATIQ010000020">
    <property type="protein sequence ID" value="KAF4399996.1"/>
    <property type="molecule type" value="Genomic_DNA"/>
</dbReference>
<dbReference type="PROSITE" id="PS00139">
    <property type="entry name" value="THIOL_PROTEASE_CYS"/>
    <property type="match status" value="1"/>
</dbReference>
<feature type="signal peptide" evidence="9">
    <location>
        <begin position="1"/>
        <end position="31"/>
    </location>
</feature>
<evidence type="ECO:0000256" key="5">
    <source>
        <dbReference type="ARBA" id="ARBA00022807"/>
    </source>
</evidence>
<reference evidence="14 15" key="1">
    <citation type="journal article" date="2020" name="bioRxiv">
        <title>Sequence and annotation of 42 cannabis genomes reveals extensive copy number variation in cannabinoid synthesis and pathogen resistance genes.</title>
        <authorList>
            <person name="Mckernan K.J."/>
            <person name="Helbert Y."/>
            <person name="Kane L.T."/>
            <person name="Ebling H."/>
            <person name="Zhang L."/>
            <person name="Liu B."/>
            <person name="Eaton Z."/>
            <person name="Mclaughlin S."/>
            <person name="Kingan S."/>
            <person name="Baybayan P."/>
            <person name="Concepcion G."/>
            <person name="Jordan M."/>
            <person name="Riva A."/>
            <person name="Barbazuk W."/>
            <person name="Harkins T."/>
        </authorList>
    </citation>
    <scope>NUCLEOTIDE SEQUENCE [LARGE SCALE GENOMIC DNA]</scope>
    <source>
        <strain evidence="14 15">cv. Jamaican Lion 4</strain>
        <strain evidence="13">Father</strain>
        <strain evidence="12">Mother</strain>
        <tissue evidence="13">Leaf</tissue>
    </source>
</reference>
<dbReference type="Proteomes" id="UP000525078">
    <property type="component" value="Unassembled WGS sequence"/>
</dbReference>
<dbReference type="SMART" id="SM00848">
    <property type="entry name" value="Inhibitor_I29"/>
    <property type="match status" value="1"/>
</dbReference>
<sequence>MAIILAQPRALTCAVGVAVLTCALTVSLVLGHDGSSNKNDVVGSQEEPMIHQVTDKSHHAHLLGTERKFKVFMEKYGKTYGSREEYIHRLGIFARNMVRAAEHQVLDPTAVHGVTPFSDLSEEEFERSFAGLRGGPGFGNGLAETTTATAPPLEVKDLPESFDWREKGAVTEVKMQGSCGSCWAFSTTGAVEGANFIATGKLLNLSEQQLVDCDHTCDPSEKDACDNGCGGGLMTNAYKYLIEAGGLEEETSYPYTGKKGECKFDPDKVAVKLVNFTTIPIDENQIAANLVHQGPLAVGLNAVFMQTYIGGVSCPLICGKRWINHGVLMVGYGSKGYSILRFGYKPYWIIKNSWGKRWGENGYYKLCRGHAMCGINTMVSTVLTTA</sequence>
<dbReference type="GO" id="GO:0000323">
    <property type="term" value="C:lytic vacuole"/>
    <property type="evidence" value="ECO:0007669"/>
    <property type="project" value="UniProtKB-ARBA"/>
</dbReference>
<evidence type="ECO:0000256" key="6">
    <source>
        <dbReference type="ARBA" id="ARBA00023145"/>
    </source>
</evidence>
<keyword evidence="4" id="KW-0378">Hydrolase</keyword>
<dbReference type="PANTHER" id="PTHR12411">
    <property type="entry name" value="CYSTEINE PROTEASE FAMILY C1-RELATED"/>
    <property type="match status" value="1"/>
</dbReference>
<dbReference type="SUPFAM" id="SSF54001">
    <property type="entry name" value="Cysteine proteinases"/>
    <property type="match status" value="1"/>
</dbReference>
<dbReference type="InterPro" id="IPR000668">
    <property type="entry name" value="Peptidase_C1A_C"/>
</dbReference>
<evidence type="ECO:0000256" key="4">
    <source>
        <dbReference type="ARBA" id="ARBA00022801"/>
    </source>
</evidence>
<name>A0A7J6HXZ2_CANSA</name>
<dbReference type="PROSITE" id="PS00640">
    <property type="entry name" value="THIOL_PROTEASE_ASN"/>
    <property type="match status" value="1"/>
</dbReference>
<dbReference type="InterPro" id="IPR000169">
    <property type="entry name" value="Pept_cys_AS"/>
</dbReference>
<dbReference type="InterPro" id="IPR013201">
    <property type="entry name" value="Prot_inhib_I29"/>
</dbReference>
<evidence type="ECO:0000313" key="15">
    <source>
        <dbReference type="Proteomes" id="UP000583929"/>
    </source>
</evidence>
<dbReference type="InterPro" id="IPR013128">
    <property type="entry name" value="Peptidase_C1A"/>
</dbReference>
<dbReference type="CDD" id="cd02248">
    <property type="entry name" value="Peptidase_C1A"/>
    <property type="match status" value="1"/>
</dbReference>
<keyword evidence="5" id="KW-0788">Thiol protease</keyword>
<dbReference type="InterPro" id="IPR038765">
    <property type="entry name" value="Papain-like_cys_pep_sf"/>
</dbReference>
<evidence type="ECO:0000313" key="14">
    <source>
        <dbReference type="Proteomes" id="UP000525078"/>
    </source>
</evidence>
<dbReference type="InterPro" id="IPR039417">
    <property type="entry name" value="Peptidase_C1A_papain-like"/>
</dbReference>
<dbReference type="Gene3D" id="3.90.70.10">
    <property type="entry name" value="Cysteine proteinases"/>
    <property type="match status" value="1"/>
</dbReference>
<gene>
    <name evidence="12" type="ORF">F8388_002686</name>
    <name evidence="13" type="ORF">G4B88_021210</name>
</gene>
<evidence type="ECO:0000256" key="2">
    <source>
        <dbReference type="ARBA" id="ARBA00022670"/>
    </source>
</evidence>
<dbReference type="Pfam" id="PF00112">
    <property type="entry name" value="Peptidase_C1"/>
    <property type="match status" value="1"/>
</dbReference>
<dbReference type="OrthoDB" id="10253408at2759"/>
<protein>
    <submittedName>
        <fullName evidence="13">Uncharacterized protein</fullName>
    </submittedName>
</protein>
<evidence type="ECO:0000259" key="10">
    <source>
        <dbReference type="SMART" id="SM00645"/>
    </source>
</evidence>
<dbReference type="GO" id="GO:0008234">
    <property type="term" value="F:cysteine-type peptidase activity"/>
    <property type="evidence" value="ECO:0007669"/>
    <property type="project" value="UniProtKB-KW"/>
</dbReference>
<dbReference type="Pfam" id="PF08246">
    <property type="entry name" value="Inhibitor_I29"/>
    <property type="match status" value="1"/>
</dbReference>
<comment type="caution">
    <text evidence="13">The sequence shown here is derived from an EMBL/GenBank/DDBJ whole genome shotgun (WGS) entry which is preliminary data.</text>
</comment>
<evidence type="ECO:0000259" key="11">
    <source>
        <dbReference type="SMART" id="SM00848"/>
    </source>
</evidence>
<feature type="domain" description="Peptidase C1A papain C-terminal" evidence="10">
    <location>
        <begin position="158"/>
        <end position="383"/>
    </location>
</feature>
<evidence type="ECO:0000256" key="8">
    <source>
        <dbReference type="ARBA" id="ARBA00023180"/>
    </source>
</evidence>
<keyword evidence="3 9" id="KW-0732">Signal</keyword>
<dbReference type="PROSITE" id="PS00639">
    <property type="entry name" value="THIOL_PROTEASE_HIS"/>
    <property type="match status" value="1"/>
</dbReference>
<evidence type="ECO:0000256" key="3">
    <source>
        <dbReference type="ARBA" id="ARBA00022729"/>
    </source>
</evidence>
<organism evidence="13 15">
    <name type="scientific">Cannabis sativa</name>
    <name type="common">Hemp</name>
    <name type="synonym">Marijuana</name>
    <dbReference type="NCBI Taxonomy" id="3483"/>
    <lineage>
        <taxon>Eukaryota</taxon>
        <taxon>Viridiplantae</taxon>
        <taxon>Streptophyta</taxon>
        <taxon>Embryophyta</taxon>
        <taxon>Tracheophyta</taxon>
        <taxon>Spermatophyta</taxon>
        <taxon>Magnoliopsida</taxon>
        <taxon>eudicotyledons</taxon>
        <taxon>Gunneridae</taxon>
        <taxon>Pentapetalae</taxon>
        <taxon>rosids</taxon>
        <taxon>fabids</taxon>
        <taxon>Rosales</taxon>
        <taxon>Cannabaceae</taxon>
        <taxon>Cannabis</taxon>
    </lineage>
</organism>
<dbReference type="PRINTS" id="PR00705">
    <property type="entry name" value="PAPAIN"/>
</dbReference>
<comment type="similarity">
    <text evidence="1">Belongs to the peptidase C1 family.</text>
</comment>